<name>A0ABP0X2B9_9BRYO</name>
<evidence type="ECO:0000313" key="1">
    <source>
        <dbReference type="EMBL" id="CAK9272581.1"/>
    </source>
</evidence>
<evidence type="ECO:0008006" key="3">
    <source>
        <dbReference type="Google" id="ProtNLM"/>
    </source>
</evidence>
<dbReference type="SUPFAM" id="SSF75005">
    <property type="entry name" value="Arabinanase/levansucrase/invertase"/>
    <property type="match status" value="2"/>
</dbReference>
<dbReference type="InterPro" id="IPR023296">
    <property type="entry name" value="Glyco_hydro_beta-prop_sf"/>
</dbReference>
<dbReference type="PANTHER" id="PTHR35279">
    <property type="match status" value="1"/>
</dbReference>
<reference evidence="1" key="1">
    <citation type="submission" date="2024-02" db="EMBL/GenBank/DDBJ databases">
        <authorList>
            <consortium name="ELIXIR-Norway"/>
            <consortium name="Elixir Norway"/>
        </authorList>
    </citation>
    <scope>NUCLEOTIDE SEQUENCE</scope>
</reference>
<accession>A0ABP0X2B9</accession>
<dbReference type="PANTHER" id="PTHR35279:SF4">
    <property type="entry name" value="GLYCOSYL HYDROLASE FAMILY 32 N-TERMINAL DOMAIN-CONTAINING PROTEIN"/>
    <property type="match status" value="1"/>
</dbReference>
<proteinExistence type="predicted"/>
<dbReference type="Proteomes" id="UP001497444">
    <property type="component" value="Chromosome 4"/>
</dbReference>
<evidence type="ECO:0000313" key="2">
    <source>
        <dbReference type="Proteomes" id="UP001497444"/>
    </source>
</evidence>
<protein>
    <recommendedName>
        <fullName evidence="3">Glycosyl hydrolase family 32 N-terminal domain-containing protein</fullName>
    </recommendedName>
</protein>
<keyword evidence="2" id="KW-1185">Reference proteome</keyword>
<organism evidence="1 2">
    <name type="scientific">Sphagnum jensenii</name>
    <dbReference type="NCBI Taxonomy" id="128206"/>
    <lineage>
        <taxon>Eukaryota</taxon>
        <taxon>Viridiplantae</taxon>
        <taxon>Streptophyta</taxon>
        <taxon>Embryophyta</taxon>
        <taxon>Bryophyta</taxon>
        <taxon>Sphagnophytina</taxon>
        <taxon>Sphagnopsida</taxon>
        <taxon>Sphagnales</taxon>
        <taxon>Sphagnaceae</taxon>
        <taxon>Sphagnum</taxon>
    </lineage>
</organism>
<dbReference type="EMBL" id="OZ020099">
    <property type="protein sequence ID" value="CAK9272581.1"/>
    <property type="molecule type" value="Genomic_DNA"/>
</dbReference>
<sequence length="455" mass="50176">MACSAICFRETVSVLQSANCCYIPKICSSPNLKSSTGSFRNWRIPANSNTNKSKTVCFKLFMTVCSMEGKSSDTTVGSLDLPQSDRRFSGQVLGPPPPDSDWWDRKLFSGPVVVRDSCTFDKTQSFGYRMYYYGRDSDLWARGVTPFNPYLPTGRVGMAVSQDGLSFTRYKGHLSGGAMMDPSPDSEAFDAVHLGVSDVLFDADGGDWHMYYFGGSFDELPIPGGPTDKKFRGVRLQPGLAMSKDGLSFEDRKGPILELGDADSWDKNGVSWPRVIPPKGGEDKKWFMTYHTRETEGPTGFGCYTPGIATSTDGENWVKGGKVLSLGAPGSWDEGGASVRHVLKIGDQFVMFYEGSDFKFQYAIGLAVSDDGIIWERDQNCGPEPGGPILRARTGEDFWDNVLVGTPYVLAMEDGSFRMYYLGVGKFEGDKTSQRGIGLAISDGENYRSWRRFNE</sequence>
<gene>
    <name evidence="1" type="ORF">CSSPJE1EN1_LOCUS18059</name>
</gene>
<dbReference type="Gene3D" id="2.115.10.20">
    <property type="entry name" value="Glycosyl hydrolase domain, family 43"/>
    <property type="match status" value="2"/>
</dbReference>